<dbReference type="EC" id="4.4.1.1" evidence="9"/>
<evidence type="ECO:0000313" key="11">
    <source>
        <dbReference type="EMBL" id="PWW08244.1"/>
    </source>
</evidence>
<comment type="caution">
    <text evidence="11">The sequence shown here is derived from an EMBL/GenBank/DDBJ whole genome shotgun (WGS) entry which is preliminary data.</text>
</comment>
<feature type="modified residue" description="N6-(pyridoxal phosphate)lysine" evidence="9">
    <location>
        <position position="51"/>
    </location>
</feature>
<dbReference type="GO" id="GO:0030170">
    <property type="term" value="F:pyridoxal phosphate binding"/>
    <property type="evidence" value="ECO:0007669"/>
    <property type="project" value="UniProtKB-UniRule"/>
</dbReference>
<dbReference type="EMBL" id="QGTS01000007">
    <property type="protein sequence ID" value="PWW08244.1"/>
    <property type="molecule type" value="Genomic_DNA"/>
</dbReference>
<evidence type="ECO:0000256" key="2">
    <source>
        <dbReference type="ARBA" id="ARBA00004496"/>
    </source>
</evidence>
<dbReference type="PANTHER" id="PTHR10314">
    <property type="entry name" value="CYSTATHIONINE BETA-SYNTHASE"/>
    <property type="match status" value="1"/>
</dbReference>
<dbReference type="GO" id="GO:0019450">
    <property type="term" value="P:L-cysteine catabolic process to pyruvate"/>
    <property type="evidence" value="ECO:0007669"/>
    <property type="project" value="UniProtKB-UniRule"/>
</dbReference>
<gene>
    <name evidence="9" type="primary">cds1</name>
    <name evidence="11" type="ORF">DES37_107292</name>
</gene>
<evidence type="ECO:0000259" key="10">
    <source>
        <dbReference type="Pfam" id="PF00291"/>
    </source>
</evidence>
<dbReference type="OrthoDB" id="7624112at2"/>
<evidence type="ECO:0000256" key="5">
    <source>
        <dbReference type="ARBA" id="ARBA00022898"/>
    </source>
</evidence>
<protein>
    <recommendedName>
        <fullName evidence="9">L-cysteine desulfhydrase Cds1</fullName>
        <ecNumber evidence="9">4.4.1.1</ecNumber>
    </recommendedName>
</protein>
<comment type="catalytic activity">
    <reaction evidence="7">
        <text>O-acetyl-L-serine + hydrogen sulfide = L-cysteine + acetate</text>
        <dbReference type="Rhea" id="RHEA:14829"/>
        <dbReference type="ChEBI" id="CHEBI:29919"/>
        <dbReference type="ChEBI" id="CHEBI:30089"/>
        <dbReference type="ChEBI" id="CHEBI:35235"/>
        <dbReference type="ChEBI" id="CHEBI:58340"/>
        <dbReference type="EC" id="2.5.1.47"/>
    </reaction>
</comment>
<dbReference type="InterPro" id="IPR001926">
    <property type="entry name" value="TrpB-like_PALP"/>
</dbReference>
<evidence type="ECO:0000256" key="7">
    <source>
        <dbReference type="ARBA" id="ARBA00047931"/>
    </source>
</evidence>
<accession>A0A317PYK7</accession>
<name>A0A317PYK7_9ENTR</name>
<dbReference type="InterPro" id="IPR047586">
    <property type="entry name" value="Cds1"/>
</dbReference>
<sequence>MNNWVTHAIREINADYQRSADTHLIRLTLPAFPGIHIYLKDESTHPTGSLKHRLARSLFLYGLCNGWIKEGTTIIEASSGSTAVSEAYFARLLGLPFIAVMPACTAKRKIEQITFYGGRCHFVDSPCQIYDASETLARELNGHYMDQFTYAERATDWRGNNNIADSIFRQMANEPYSEPEYIVMSAGTGGTSATIGRYLRHQGHQTRLMVVDPENSVFLNYWRDGDNQRRSDTGSRIEGIGRPRVEPSFIPGVIDDMMRVPDCATIVAMQWLETVLGRKVGASTGTNMWGVLSLAAQMRDAGQTGSIVTLLCDSGERYLESYYNPEWVAASIGNLSEARQALQALLK</sequence>
<feature type="domain" description="Tryptophan synthase beta chain-like PALP" evidence="10">
    <location>
        <begin position="21"/>
        <end position="313"/>
    </location>
</feature>
<organism evidence="11 12">
    <name type="scientific">Mangrovibacter plantisponsor</name>
    <dbReference type="NCBI Taxonomy" id="451513"/>
    <lineage>
        <taxon>Bacteria</taxon>
        <taxon>Pseudomonadati</taxon>
        <taxon>Pseudomonadota</taxon>
        <taxon>Gammaproteobacteria</taxon>
        <taxon>Enterobacterales</taxon>
        <taxon>Enterobacteriaceae</taxon>
        <taxon>Mangrovibacter</taxon>
    </lineage>
</organism>
<proteinExistence type="inferred from homology"/>
<evidence type="ECO:0000313" key="12">
    <source>
        <dbReference type="Proteomes" id="UP000246744"/>
    </source>
</evidence>
<keyword evidence="4 9" id="KW-0963">Cytoplasm</keyword>
<dbReference type="Gene3D" id="3.40.50.1100">
    <property type="match status" value="2"/>
</dbReference>
<comment type="subcellular location">
    <subcellularLocation>
        <location evidence="2">Cytoplasm</location>
    </subcellularLocation>
</comment>
<keyword evidence="6 9" id="KW-0456">Lyase</keyword>
<dbReference type="FunFam" id="3.40.50.1100:FF:000015">
    <property type="entry name" value="Cysteine synthase B"/>
    <property type="match status" value="1"/>
</dbReference>
<keyword evidence="12" id="KW-1185">Reference proteome</keyword>
<dbReference type="AlphaFoldDB" id="A0A317PYK7"/>
<keyword evidence="5 9" id="KW-0663">Pyridoxal phosphate</keyword>
<comment type="cofactor">
    <cofactor evidence="1 9">
        <name>pyridoxal 5'-phosphate</name>
        <dbReference type="ChEBI" id="CHEBI:597326"/>
    </cofactor>
</comment>
<comment type="catalytic activity">
    <reaction evidence="9">
        <text>L-cysteine + H2O = hydrogen sulfide + pyruvate + NH4(+) + H(+)</text>
        <dbReference type="Rhea" id="RHEA:24931"/>
        <dbReference type="ChEBI" id="CHEBI:15361"/>
        <dbReference type="ChEBI" id="CHEBI:15377"/>
        <dbReference type="ChEBI" id="CHEBI:15378"/>
        <dbReference type="ChEBI" id="CHEBI:28938"/>
        <dbReference type="ChEBI" id="CHEBI:29919"/>
        <dbReference type="ChEBI" id="CHEBI:35235"/>
        <dbReference type="EC" id="4.4.1.1"/>
    </reaction>
</comment>
<comment type="function">
    <text evidence="9">A cysteine desulfhydrase that generates hydrogen sulfide, H(2)S. The H(2)S produced by this enzyme may modulate central metabolism.</text>
</comment>
<dbReference type="InterPro" id="IPR050214">
    <property type="entry name" value="Cys_Synth/Cystath_Beta-Synth"/>
</dbReference>
<dbReference type="RefSeq" id="WP_110026194.1">
    <property type="nucleotide sequence ID" value="NZ_QGTS01000007.1"/>
</dbReference>
<dbReference type="InterPro" id="IPR036052">
    <property type="entry name" value="TrpB-like_PALP_sf"/>
</dbReference>
<comment type="pathway">
    <text evidence="3">Amino-acid biosynthesis; L-cysteine biosynthesis; L-cysteine from L-serine: step 2/2.</text>
</comment>
<evidence type="ECO:0000256" key="8">
    <source>
        <dbReference type="ARBA" id="ARBA00055251"/>
    </source>
</evidence>
<evidence type="ECO:0000256" key="6">
    <source>
        <dbReference type="ARBA" id="ARBA00023239"/>
    </source>
</evidence>
<evidence type="ECO:0000256" key="9">
    <source>
        <dbReference type="HAMAP-Rule" id="MF_00868"/>
    </source>
</evidence>
<comment type="similarity">
    <text evidence="9">Belongs to the cysteine synthase/cystathionine beta-synthase family. Cds1 subfamily.</text>
</comment>
<dbReference type="SUPFAM" id="SSF53686">
    <property type="entry name" value="Tryptophan synthase beta subunit-like PLP-dependent enzymes"/>
    <property type="match status" value="1"/>
</dbReference>
<dbReference type="Proteomes" id="UP000246744">
    <property type="component" value="Unassembled WGS sequence"/>
</dbReference>
<evidence type="ECO:0000256" key="4">
    <source>
        <dbReference type="ARBA" id="ARBA00022490"/>
    </source>
</evidence>
<dbReference type="GO" id="GO:0004124">
    <property type="term" value="F:cysteine synthase activity"/>
    <property type="evidence" value="ECO:0007669"/>
    <property type="project" value="UniProtKB-EC"/>
</dbReference>
<reference evidence="11 12" key="1">
    <citation type="submission" date="2018-05" db="EMBL/GenBank/DDBJ databases">
        <title>Genomic Encyclopedia of Type Strains, Phase IV (KMG-IV): sequencing the most valuable type-strain genomes for metagenomic binning, comparative biology and taxonomic classification.</title>
        <authorList>
            <person name="Goeker M."/>
        </authorList>
    </citation>
    <scope>NUCLEOTIDE SEQUENCE [LARGE SCALE GENOMIC DNA]</scope>
    <source>
        <strain evidence="11 12">DSM 19579</strain>
    </source>
</reference>
<dbReference type="Pfam" id="PF00291">
    <property type="entry name" value="PALP"/>
    <property type="match status" value="1"/>
</dbReference>
<evidence type="ECO:0000256" key="3">
    <source>
        <dbReference type="ARBA" id="ARBA00004962"/>
    </source>
</evidence>
<dbReference type="GO" id="GO:0005737">
    <property type="term" value="C:cytoplasm"/>
    <property type="evidence" value="ECO:0007669"/>
    <property type="project" value="UniProtKB-SubCell"/>
</dbReference>
<dbReference type="HAMAP" id="MF_00868">
    <property type="entry name" value="Cds1"/>
    <property type="match status" value="1"/>
</dbReference>
<evidence type="ECO:0000256" key="1">
    <source>
        <dbReference type="ARBA" id="ARBA00001933"/>
    </source>
</evidence>
<comment type="function">
    <text evidence="8">A cysteine desulfhydrase that generates hydrogen sulfide, H(2)S. The H(2)S produced by this enzyme stimulates respiration in M.tuberculosis, mediated primarily via cytochrome bd with a lesser contribution from cytochrome bc1/aa3. H(2)S modulates the balance between respiration and glycolysis, and also contributes to redox homeostasis. Probably eliminates toxic levels of Cys (which can induce oxidative stress).</text>
</comment>
<dbReference type="GO" id="GO:0016829">
    <property type="term" value="F:lyase activity"/>
    <property type="evidence" value="ECO:0007669"/>
    <property type="project" value="UniProtKB-KW"/>
</dbReference>